<sequence length="241" mass="27380">MYKKTGILFLVLILPVFIYLGLKAFGTNHFSLPRYIPAIDSTTGEIKMAKRLNPRWNESEMDTVFQTIPDFSLTDESGKVFSAKSLQGKIYVTSFFFTRCGTICPKITSQLSRVQDTFLGDPEVQLLSISVDPKFDQPEKLALYSKRFDANKGQWHFLTGEKKMIYPLVLKGFHVPLADASEYDAAIKNPDETFIHSERLVLVDKEGIIRGFYDGTDKKEVDRLLVEIKVLKNIYSTDGSN</sequence>
<dbReference type="Gene3D" id="3.40.30.10">
    <property type="entry name" value="Glutaredoxin"/>
    <property type="match status" value="1"/>
</dbReference>
<dbReference type="Pfam" id="PF02630">
    <property type="entry name" value="SCO1-SenC"/>
    <property type="match status" value="1"/>
</dbReference>
<dbReference type="InterPro" id="IPR036249">
    <property type="entry name" value="Thioredoxin-like_sf"/>
</dbReference>
<comment type="caution">
    <text evidence="4">The sequence shown here is derived from an EMBL/GenBank/DDBJ whole genome shotgun (WGS) entry which is preliminary data.</text>
</comment>
<feature type="domain" description="Thioredoxin" evidence="3">
    <location>
        <begin position="62"/>
        <end position="233"/>
    </location>
</feature>
<gene>
    <name evidence="4" type="ORF">V7S74_10795</name>
</gene>
<evidence type="ECO:0000256" key="1">
    <source>
        <dbReference type="ARBA" id="ARBA00010996"/>
    </source>
</evidence>
<evidence type="ECO:0000313" key="5">
    <source>
        <dbReference type="Proteomes" id="UP001623559"/>
    </source>
</evidence>
<dbReference type="PANTHER" id="PTHR12151">
    <property type="entry name" value="ELECTRON TRANSPORT PROTIN SCO1/SENC FAMILY MEMBER"/>
    <property type="match status" value="1"/>
</dbReference>
<comment type="similarity">
    <text evidence="1">Belongs to the SCO1/2 family.</text>
</comment>
<accession>A0ABW8SXS5</accession>
<evidence type="ECO:0000313" key="4">
    <source>
        <dbReference type="EMBL" id="MFL0207235.1"/>
    </source>
</evidence>
<dbReference type="SUPFAM" id="SSF52833">
    <property type="entry name" value="Thioredoxin-like"/>
    <property type="match status" value="1"/>
</dbReference>
<dbReference type="PROSITE" id="PS51352">
    <property type="entry name" value="THIOREDOXIN_2"/>
    <property type="match status" value="1"/>
</dbReference>
<dbReference type="InterPro" id="IPR013766">
    <property type="entry name" value="Thioredoxin_domain"/>
</dbReference>
<reference evidence="4 5" key="1">
    <citation type="submission" date="2024-07" db="EMBL/GenBank/DDBJ databases">
        <authorList>
            <person name="Pitt A."/>
            <person name="Hahn M.W."/>
        </authorList>
    </citation>
    <scope>NUCLEOTIDE SEQUENCE [LARGE SCALE GENOMIC DNA]</scope>
    <source>
        <strain evidence="4 5">2-AUSEE-184A6</strain>
    </source>
</reference>
<proteinExistence type="inferred from homology"/>
<protein>
    <submittedName>
        <fullName evidence="4">SCO family protein</fullName>
    </submittedName>
</protein>
<evidence type="ECO:0000259" key="3">
    <source>
        <dbReference type="PROSITE" id="PS51352"/>
    </source>
</evidence>
<keyword evidence="2" id="KW-0186">Copper</keyword>
<name>A0ABW8SXS5_9BACT</name>
<dbReference type="PANTHER" id="PTHR12151:SF25">
    <property type="entry name" value="LINALOOL DEHYDRATASE_ISOMERASE DOMAIN-CONTAINING PROTEIN"/>
    <property type="match status" value="1"/>
</dbReference>
<organism evidence="4 5">
    <name type="scientific">Aquirufa novilacunae</name>
    <dbReference type="NCBI Taxonomy" id="3139305"/>
    <lineage>
        <taxon>Bacteria</taxon>
        <taxon>Pseudomonadati</taxon>
        <taxon>Bacteroidota</taxon>
        <taxon>Cytophagia</taxon>
        <taxon>Cytophagales</taxon>
        <taxon>Flectobacillaceae</taxon>
        <taxon>Aquirufa</taxon>
    </lineage>
</organism>
<dbReference type="EMBL" id="JBEWZG010000003">
    <property type="protein sequence ID" value="MFL0207235.1"/>
    <property type="molecule type" value="Genomic_DNA"/>
</dbReference>
<dbReference type="InterPro" id="IPR003782">
    <property type="entry name" value="SCO1/SenC"/>
</dbReference>
<dbReference type="CDD" id="cd02968">
    <property type="entry name" value="SCO"/>
    <property type="match status" value="1"/>
</dbReference>
<dbReference type="Proteomes" id="UP001623559">
    <property type="component" value="Unassembled WGS sequence"/>
</dbReference>
<dbReference type="RefSeq" id="WP_406778771.1">
    <property type="nucleotide sequence ID" value="NZ_JBEWZG010000003.1"/>
</dbReference>
<evidence type="ECO:0000256" key="2">
    <source>
        <dbReference type="ARBA" id="ARBA00023008"/>
    </source>
</evidence>